<name>A0ABW9ZAQ0_9FLAO</name>
<sequence length="111" mass="12735">MNILLYLFIAVNFIAFGIIGYDKWLARNNKRRIPEKILLGLVLIGGTIGSGFGMLIFRHKTSKRSYLLKFFLIVVLQVSVLYACVNYSSNLREVFCNPEACEQKAFKNPRK</sequence>
<dbReference type="RefSeq" id="WP_166537592.1">
    <property type="nucleotide sequence ID" value="NZ_JAABLM010000014.1"/>
</dbReference>
<reference evidence="3" key="1">
    <citation type="submission" date="2020-01" db="EMBL/GenBank/DDBJ databases">
        <title>Sphingomonas sp. strain CSW-10.</title>
        <authorList>
            <person name="Chen W.-M."/>
        </authorList>
    </citation>
    <scope>NUCLEOTIDE SEQUENCE [LARGE SCALE GENOMIC DNA]</scope>
    <source>
        <strain evidence="3">NST-5</strain>
    </source>
</reference>
<evidence type="ECO:0000313" key="3">
    <source>
        <dbReference type="Proteomes" id="UP000798602"/>
    </source>
</evidence>
<dbReference type="Pfam" id="PF06961">
    <property type="entry name" value="DUF1294"/>
    <property type="match status" value="1"/>
</dbReference>
<feature type="transmembrane region" description="Helical" evidence="1">
    <location>
        <begin position="37"/>
        <end position="59"/>
    </location>
</feature>
<keyword evidence="1" id="KW-0812">Transmembrane</keyword>
<proteinExistence type="predicted"/>
<dbReference type="InterPro" id="IPR010718">
    <property type="entry name" value="DUF1294"/>
</dbReference>
<keyword evidence="3" id="KW-1185">Reference proteome</keyword>
<keyword evidence="1" id="KW-0472">Membrane</keyword>
<organism evidence="2 3">
    <name type="scientific">Flavobacterium ichthyis</name>
    <dbReference type="NCBI Taxonomy" id="2698827"/>
    <lineage>
        <taxon>Bacteria</taxon>
        <taxon>Pseudomonadati</taxon>
        <taxon>Bacteroidota</taxon>
        <taxon>Flavobacteriia</taxon>
        <taxon>Flavobacteriales</taxon>
        <taxon>Flavobacteriaceae</taxon>
        <taxon>Flavobacterium</taxon>
    </lineage>
</organism>
<dbReference type="Proteomes" id="UP000798602">
    <property type="component" value="Unassembled WGS sequence"/>
</dbReference>
<dbReference type="EMBL" id="JAABLM010000014">
    <property type="protein sequence ID" value="NBL65769.1"/>
    <property type="molecule type" value="Genomic_DNA"/>
</dbReference>
<gene>
    <name evidence="2" type="ORF">GV828_11215</name>
</gene>
<protein>
    <submittedName>
        <fullName evidence="2">DUF1294 domain-containing protein</fullName>
    </submittedName>
</protein>
<keyword evidence="1" id="KW-1133">Transmembrane helix</keyword>
<comment type="caution">
    <text evidence="2">The sequence shown here is derived from an EMBL/GenBank/DDBJ whole genome shotgun (WGS) entry which is preliminary data.</text>
</comment>
<evidence type="ECO:0000256" key="1">
    <source>
        <dbReference type="SAM" id="Phobius"/>
    </source>
</evidence>
<feature type="transmembrane region" description="Helical" evidence="1">
    <location>
        <begin position="65"/>
        <end position="85"/>
    </location>
</feature>
<accession>A0ABW9ZAQ0</accession>
<feature type="transmembrane region" description="Helical" evidence="1">
    <location>
        <begin position="6"/>
        <end position="25"/>
    </location>
</feature>
<evidence type="ECO:0000313" key="2">
    <source>
        <dbReference type="EMBL" id="NBL65769.1"/>
    </source>
</evidence>